<name>A0ABQ6AL68_9GAMM</name>
<dbReference type="Proteomes" id="UP001156660">
    <property type="component" value="Unassembled WGS sequence"/>
</dbReference>
<sequence>MGISSVIVCSLDNGTFSYIKVIIENLIIDKYGNYTLVREVSLYLSPG</sequence>
<comment type="caution">
    <text evidence="1">The sequence shown here is derived from an EMBL/GenBank/DDBJ whole genome shotgun (WGS) entry which is preliminary data.</text>
</comment>
<proteinExistence type="predicted"/>
<evidence type="ECO:0000313" key="2">
    <source>
        <dbReference type="Proteomes" id="UP001156660"/>
    </source>
</evidence>
<organism evidence="1 2">
    <name type="scientific">Aliivibrio sifiae</name>
    <dbReference type="NCBI Taxonomy" id="566293"/>
    <lineage>
        <taxon>Bacteria</taxon>
        <taxon>Pseudomonadati</taxon>
        <taxon>Pseudomonadota</taxon>
        <taxon>Gammaproteobacteria</taxon>
        <taxon>Vibrionales</taxon>
        <taxon>Vibrionaceae</taxon>
        <taxon>Aliivibrio</taxon>
    </lineage>
</organism>
<accession>A0ABQ6AL68</accession>
<reference evidence="2" key="1">
    <citation type="journal article" date="2019" name="Int. J. Syst. Evol. Microbiol.">
        <title>The Global Catalogue of Microorganisms (GCM) 10K type strain sequencing project: providing services to taxonomists for standard genome sequencing and annotation.</title>
        <authorList>
            <consortium name="The Broad Institute Genomics Platform"/>
            <consortium name="The Broad Institute Genome Sequencing Center for Infectious Disease"/>
            <person name="Wu L."/>
            <person name="Ma J."/>
        </authorList>
    </citation>
    <scope>NUCLEOTIDE SEQUENCE [LARGE SCALE GENOMIC DNA]</scope>
    <source>
        <strain evidence="2">NBRC 105001</strain>
    </source>
</reference>
<dbReference type="EMBL" id="BSOU01000008">
    <property type="protein sequence ID" value="GLR76182.1"/>
    <property type="molecule type" value="Genomic_DNA"/>
</dbReference>
<keyword evidence="2" id="KW-1185">Reference proteome</keyword>
<gene>
    <name evidence="1" type="ORF">GCM10007855_30570</name>
</gene>
<evidence type="ECO:0000313" key="1">
    <source>
        <dbReference type="EMBL" id="GLR76182.1"/>
    </source>
</evidence>
<protein>
    <submittedName>
        <fullName evidence="1">Uncharacterized protein</fullName>
    </submittedName>
</protein>